<keyword evidence="7 8" id="KW-0472">Membrane</keyword>
<protein>
    <submittedName>
        <fullName evidence="9">Spore germination protein KB</fullName>
    </submittedName>
</protein>
<reference evidence="9 10" key="1">
    <citation type="submission" date="2019-06" db="EMBL/GenBank/DDBJ databases">
        <title>Sorghum-associated microbial communities from plants grown in Nebraska, USA.</title>
        <authorList>
            <person name="Schachtman D."/>
        </authorList>
    </citation>
    <scope>NUCLEOTIDE SEQUENCE [LARGE SCALE GENOMIC DNA]</scope>
    <source>
        <strain evidence="9 10">2482</strain>
    </source>
</reference>
<gene>
    <name evidence="9" type="ORF">FB550_10871</name>
</gene>
<feature type="transmembrane region" description="Helical" evidence="8">
    <location>
        <begin position="6"/>
        <end position="27"/>
    </location>
</feature>
<comment type="subcellular location">
    <subcellularLocation>
        <location evidence="1">Membrane</location>
        <topology evidence="1">Multi-pass membrane protein</topology>
    </subcellularLocation>
</comment>
<keyword evidence="6 8" id="KW-1133">Transmembrane helix</keyword>
<comment type="caution">
    <text evidence="9">The sequence shown here is derived from an EMBL/GenBank/DDBJ whole genome shotgun (WGS) entry which is preliminary data.</text>
</comment>
<dbReference type="Pfam" id="PF03845">
    <property type="entry name" value="Spore_permease"/>
    <property type="match status" value="1"/>
</dbReference>
<feature type="transmembrane region" description="Helical" evidence="8">
    <location>
        <begin position="301"/>
        <end position="321"/>
    </location>
</feature>
<name>A0A561D6F9_9BACI</name>
<keyword evidence="10" id="KW-1185">Reference proteome</keyword>
<evidence type="ECO:0000256" key="1">
    <source>
        <dbReference type="ARBA" id="ARBA00004141"/>
    </source>
</evidence>
<dbReference type="GO" id="GO:0016020">
    <property type="term" value="C:membrane"/>
    <property type="evidence" value="ECO:0007669"/>
    <property type="project" value="UniProtKB-SubCell"/>
</dbReference>
<dbReference type="RefSeq" id="WP_186446505.1">
    <property type="nucleotide sequence ID" value="NZ_VIVN01000008.1"/>
</dbReference>
<keyword evidence="5 8" id="KW-0812">Transmembrane</keyword>
<evidence type="ECO:0000256" key="3">
    <source>
        <dbReference type="ARBA" id="ARBA00022448"/>
    </source>
</evidence>
<evidence type="ECO:0000256" key="4">
    <source>
        <dbReference type="ARBA" id="ARBA00022544"/>
    </source>
</evidence>
<feature type="transmembrane region" description="Helical" evidence="8">
    <location>
        <begin position="333"/>
        <end position="354"/>
    </location>
</feature>
<accession>A0A561D6F9</accession>
<evidence type="ECO:0000256" key="5">
    <source>
        <dbReference type="ARBA" id="ARBA00022692"/>
    </source>
</evidence>
<organism evidence="9 10">
    <name type="scientific">Neobacillus bataviensis</name>
    <dbReference type="NCBI Taxonomy" id="220685"/>
    <lineage>
        <taxon>Bacteria</taxon>
        <taxon>Bacillati</taxon>
        <taxon>Bacillota</taxon>
        <taxon>Bacilli</taxon>
        <taxon>Bacillales</taxon>
        <taxon>Bacillaceae</taxon>
        <taxon>Neobacillus</taxon>
    </lineage>
</organism>
<dbReference type="Proteomes" id="UP000319671">
    <property type="component" value="Unassembled WGS sequence"/>
</dbReference>
<evidence type="ECO:0000256" key="6">
    <source>
        <dbReference type="ARBA" id="ARBA00022989"/>
    </source>
</evidence>
<sequence length="368" mass="41311">MERISISQLFMLTLVFQIGTSVIFGFSSAAGSDAWLSTLICTVIGTCLIILYLILMRLQPGLTLVEWFPAQFGQWIGVPLAWFYMLHFLYNAGRTLGDIKDLIPTTILPGTPNWVIIGVFMIAISYALYSGIEVLARLAEMILPVILVLFLLEIVLIFSSDIIDIKHLEPVLGEGWGRIWKAVWPNGIQQSFSETLELAMIWTLVIDSKRIIKPTLLASVLYGFLLAAFDGLAVLTFGEGTFSTSTYPLYRLVKVISVADFLENLDALGILYFVGTAFFKVSLQLYGVIRGVQLLLYLRDSRVLVMPISMIVFILGLTISRSTSEHWYSIKNLGYMGLIWWIIIPFLLLIVACIRRKFSNKSIVRSGL</sequence>
<dbReference type="InterPro" id="IPR004761">
    <property type="entry name" value="Spore_GerAB"/>
</dbReference>
<dbReference type="PANTHER" id="PTHR34975:SF2">
    <property type="entry name" value="SPORE GERMINATION PROTEIN A2"/>
    <property type="match status" value="1"/>
</dbReference>
<keyword evidence="3" id="KW-0813">Transport</keyword>
<dbReference type="AlphaFoldDB" id="A0A561D6F9"/>
<proteinExistence type="inferred from homology"/>
<feature type="transmembrane region" description="Helical" evidence="8">
    <location>
        <begin position="138"/>
        <end position="158"/>
    </location>
</feature>
<evidence type="ECO:0000313" key="10">
    <source>
        <dbReference type="Proteomes" id="UP000319671"/>
    </source>
</evidence>
<evidence type="ECO:0000313" key="9">
    <source>
        <dbReference type="EMBL" id="TWD98817.1"/>
    </source>
</evidence>
<dbReference type="NCBIfam" id="TIGR00912">
    <property type="entry name" value="2A0309"/>
    <property type="match status" value="1"/>
</dbReference>
<feature type="transmembrane region" description="Helical" evidence="8">
    <location>
        <begin position="270"/>
        <end position="289"/>
    </location>
</feature>
<feature type="transmembrane region" description="Helical" evidence="8">
    <location>
        <begin position="75"/>
        <end position="93"/>
    </location>
</feature>
<dbReference type="GO" id="GO:0009847">
    <property type="term" value="P:spore germination"/>
    <property type="evidence" value="ECO:0007669"/>
    <property type="project" value="InterPro"/>
</dbReference>
<comment type="similarity">
    <text evidence="2">Belongs to the amino acid-polyamine-organocation (APC) superfamily. Spore germination protein (SGP) (TC 2.A.3.9) family.</text>
</comment>
<evidence type="ECO:0000256" key="7">
    <source>
        <dbReference type="ARBA" id="ARBA00023136"/>
    </source>
</evidence>
<dbReference type="PANTHER" id="PTHR34975">
    <property type="entry name" value="SPORE GERMINATION PROTEIN A2"/>
    <property type="match status" value="1"/>
</dbReference>
<feature type="transmembrane region" description="Helical" evidence="8">
    <location>
        <begin position="34"/>
        <end position="55"/>
    </location>
</feature>
<dbReference type="EMBL" id="VIVN01000008">
    <property type="protein sequence ID" value="TWD98817.1"/>
    <property type="molecule type" value="Genomic_DNA"/>
</dbReference>
<evidence type="ECO:0000256" key="2">
    <source>
        <dbReference type="ARBA" id="ARBA00007998"/>
    </source>
</evidence>
<keyword evidence="4" id="KW-0309">Germination</keyword>
<feature type="transmembrane region" description="Helical" evidence="8">
    <location>
        <begin position="114"/>
        <end position="132"/>
    </location>
</feature>
<feature type="transmembrane region" description="Helical" evidence="8">
    <location>
        <begin position="216"/>
        <end position="238"/>
    </location>
</feature>
<evidence type="ECO:0000256" key="8">
    <source>
        <dbReference type="SAM" id="Phobius"/>
    </source>
</evidence>